<dbReference type="RefSeq" id="XP_002178048.1">
    <property type="nucleotide sequence ID" value="XM_002178012.1"/>
</dbReference>
<reference evidence="2 3" key="1">
    <citation type="journal article" date="2008" name="Nature">
        <title>The Phaeodactylum genome reveals the evolutionary history of diatom genomes.</title>
        <authorList>
            <person name="Bowler C."/>
            <person name="Allen A.E."/>
            <person name="Badger J.H."/>
            <person name="Grimwood J."/>
            <person name="Jabbari K."/>
            <person name="Kuo A."/>
            <person name="Maheswari U."/>
            <person name="Martens C."/>
            <person name="Maumus F."/>
            <person name="Otillar R.P."/>
            <person name="Rayko E."/>
            <person name="Salamov A."/>
            <person name="Vandepoele K."/>
            <person name="Beszteri B."/>
            <person name="Gruber A."/>
            <person name="Heijde M."/>
            <person name="Katinka M."/>
            <person name="Mock T."/>
            <person name="Valentin K."/>
            <person name="Verret F."/>
            <person name="Berges J.A."/>
            <person name="Brownlee C."/>
            <person name="Cadoret J.P."/>
            <person name="Chiovitti A."/>
            <person name="Choi C.J."/>
            <person name="Coesel S."/>
            <person name="De Martino A."/>
            <person name="Detter J.C."/>
            <person name="Durkin C."/>
            <person name="Falciatore A."/>
            <person name="Fournet J."/>
            <person name="Haruta M."/>
            <person name="Huysman M.J."/>
            <person name="Jenkins B.D."/>
            <person name="Jiroutova K."/>
            <person name="Jorgensen R.E."/>
            <person name="Joubert Y."/>
            <person name="Kaplan A."/>
            <person name="Kroger N."/>
            <person name="Kroth P.G."/>
            <person name="La Roche J."/>
            <person name="Lindquist E."/>
            <person name="Lommer M."/>
            <person name="Martin-Jezequel V."/>
            <person name="Lopez P.J."/>
            <person name="Lucas S."/>
            <person name="Mangogna M."/>
            <person name="McGinnis K."/>
            <person name="Medlin L.K."/>
            <person name="Montsant A."/>
            <person name="Oudot-Le Secq M.P."/>
            <person name="Napoli C."/>
            <person name="Obornik M."/>
            <person name="Parker M.S."/>
            <person name="Petit J.L."/>
            <person name="Porcel B.M."/>
            <person name="Poulsen N."/>
            <person name="Robison M."/>
            <person name="Rychlewski L."/>
            <person name="Rynearson T.A."/>
            <person name="Schmutz J."/>
            <person name="Shapiro H."/>
            <person name="Siaut M."/>
            <person name="Stanley M."/>
            <person name="Sussman M.R."/>
            <person name="Taylor A.R."/>
            <person name="Vardi A."/>
            <person name="von Dassow P."/>
            <person name="Vyverman W."/>
            <person name="Willis A."/>
            <person name="Wyrwicz L.S."/>
            <person name="Rokhsar D.S."/>
            <person name="Weissenbach J."/>
            <person name="Armbrust E.V."/>
            <person name="Green B.R."/>
            <person name="Van de Peer Y."/>
            <person name="Grigoriev I.V."/>
        </authorList>
    </citation>
    <scope>NUCLEOTIDE SEQUENCE [LARGE SCALE GENOMIC DNA]</scope>
    <source>
        <strain evidence="2 3">CCAP 1055/1</strain>
    </source>
</reference>
<dbReference type="GO" id="GO:0019005">
    <property type="term" value="C:SCF ubiquitin ligase complex"/>
    <property type="evidence" value="ECO:0007669"/>
    <property type="project" value="TreeGrafter"/>
</dbReference>
<dbReference type="InParanoid" id="B7FSV7"/>
<feature type="region of interest" description="Disordered" evidence="1">
    <location>
        <begin position="117"/>
        <end position="137"/>
    </location>
</feature>
<dbReference type="PANTHER" id="PTHR13318">
    <property type="entry name" value="PARTNER OF PAIRED, ISOFORM B-RELATED"/>
    <property type="match status" value="1"/>
</dbReference>
<keyword evidence="3" id="KW-1185">Reference proteome</keyword>
<dbReference type="SUPFAM" id="SSF52047">
    <property type="entry name" value="RNI-like"/>
    <property type="match status" value="1"/>
</dbReference>
<dbReference type="InterPro" id="IPR006553">
    <property type="entry name" value="Leu-rich_rpt_Cys-con_subtyp"/>
</dbReference>
<dbReference type="SMART" id="SM00367">
    <property type="entry name" value="LRR_CC"/>
    <property type="match status" value="5"/>
</dbReference>
<name>B7FSV7_PHATC</name>
<organism evidence="2 3">
    <name type="scientific">Phaeodactylum tricornutum (strain CCAP 1055/1)</name>
    <dbReference type="NCBI Taxonomy" id="556484"/>
    <lineage>
        <taxon>Eukaryota</taxon>
        <taxon>Sar</taxon>
        <taxon>Stramenopiles</taxon>
        <taxon>Ochrophyta</taxon>
        <taxon>Bacillariophyta</taxon>
        <taxon>Bacillariophyceae</taxon>
        <taxon>Bacillariophycidae</taxon>
        <taxon>Naviculales</taxon>
        <taxon>Phaeodactylaceae</taxon>
        <taxon>Phaeodactylum</taxon>
    </lineage>
</organism>
<gene>
    <name evidence="2" type="ORF">PHATRDRAFT_54119</name>
</gene>
<dbReference type="HOGENOM" id="CLU_435833_0_0_1"/>
<dbReference type="PaxDb" id="2850-Phatr54119"/>
<dbReference type="Gene3D" id="3.80.10.10">
    <property type="entry name" value="Ribonuclease Inhibitor"/>
    <property type="match status" value="3"/>
</dbReference>
<dbReference type="EMBL" id="CM000606">
    <property type="protein sequence ID" value="EEC50862.1"/>
    <property type="molecule type" value="Genomic_DNA"/>
</dbReference>
<reference evidence="3" key="2">
    <citation type="submission" date="2008-08" db="EMBL/GenBank/DDBJ databases">
        <authorList>
            <consortium name="Diatom Consortium"/>
            <person name="Grigoriev I."/>
            <person name="Grimwood J."/>
            <person name="Kuo A."/>
            <person name="Otillar R.P."/>
            <person name="Salamov A."/>
            <person name="Detter J.C."/>
            <person name="Lindquist E."/>
            <person name="Shapiro H."/>
            <person name="Lucas S."/>
            <person name="Glavina del Rio T."/>
            <person name="Pitluck S."/>
            <person name="Rokhsar D."/>
            <person name="Bowler C."/>
        </authorList>
    </citation>
    <scope>GENOME REANNOTATION</scope>
    <source>
        <strain evidence="3">CCAP 1055/1</strain>
    </source>
</reference>
<proteinExistence type="predicted"/>
<accession>B7FSV7</accession>
<dbReference type="STRING" id="556484.B7FSV7"/>
<feature type="region of interest" description="Disordered" evidence="1">
    <location>
        <begin position="1"/>
        <end position="60"/>
    </location>
</feature>
<evidence type="ECO:0000313" key="2">
    <source>
        <dbReference type="EMBL" id="EEC50862.1"/>
    </source>
</evidence>
<feature type="region of interest" description="Disordered" evidence="1">
    <location>
        <begin position="154"/>
        <end position="180"/>
    </location>
</feature>
<evidence type="ECO:0000256" key="1">
    <source>
        <dbReference type="SAM" id="MobiDB-lite"/>
    </source>
</evidence>
<dbReference type="GeneID" id="7197336"/>
<feature type="compositionally biased region" description="Basic and acidic residues" evidence="1">
    <location>
        <begin position="37"/>
        <end position="60"/>
    </location>
</feature>
<dbReference type="OMA" id="FSVARQM"/>
<dbReference type="PANTHER" id="PTHR13318:SF190">
    <property type="entry name" value="PARTNER OF PAIRED, ISOFORM B"/>
    <property type="match status" value="1"/>
</dbReference>
<dbReference type="GO" id="GO:0031146">
    <property type="term" value="P:SCF-dependent proteasomal ubiquitin-dependent protein catabolic process"/>
    <property type="evidence" value="ECO:0007669"/>
    <property type="project" value="TreeGrafter"/>
</dbReference>
<sequence length="611" mass="66822">MAPSRRSQRRAEEEEESSGVGAAPEDSTGRTSTGRRVVPERVRERQRAVAEREASRLARPEVRPIVSLGHADRQKSAVTSTPFGVLTTRASNSTKDSPPQEWCGPFSVARQMIAAREETKRREEAEAENGVDQEYHHPLDQVMEELELEKKRKAHPSISWKSSLPGAHEQSGSARNSSLYAKRKRRANLIAQKHRIPTLFQTCLQFLVDHIEFVESLGDVDSSIRTRLLQELVARHKLDPAAFDAIAENGTDVLELTDASSITQEQLTKALQRMMPSGLQYIMLDQAGRCFGPAAADAIVEAMSSKLGSLQALSIGGAYLLKDVDAVKLIEAVAPTLSSLEYKACPMLGVQFCKGLTKTFATTGKLLELSLEDIPIGSEGLETLTGETTAFRHLKSLSMRRIIDLTDAMVHKLLLSCTNTLERLDLSDNHDLTDATLSSLRSCVGLQALHVSGLKHLTPQGLEALFTHVPGMAPPPSLRVLDFGRLDHEAVTDDFMLLAIQASTSNKDSTVGGLVQVNVEGSSVLTDSTLEKLASSCHSSLQYLHVSFCTALSDQGLGYLVDKCGSQLRNIEVWGCAQISDSFLDGHRRVADPGLHIVGAWMKQNSVRAFR</sequence>
<evidence type="ECO:0000313" key="3">
    <source>
        <dbReference type="Proteomes" id="UP000000759"/>
    </source>
</evidence>
<dbReference type="KEGG" id="pti:PHATRDRAFT_54119"/>
<dbReference type="Proteomes" id="UP000000759">
    <property type="component" value="Chromosome 2"/>
</dbReference>
<dbReference type="OrthoDB" id="10257471at2759"/>
<dbReference type="AlphaFoldDB" id="B7FSV7"/>
<feature type="compositionally biased region" description="Polar residues" evidence="1">
    <location>
        <begin position="170"/>
        <end position="179"/>
    </location>
</feature>
<protein>
    <submittedName>
        <fullName evidence="2">Rad7-like protein</fullName>
    </submittedName>
</protein>
<dbReference type="InterPro" id="IPR032675">
    <property type="entry name" value="LRR_dom_sf"/>
</dbReference>
<dbReference type="eggNOG" id="KOG1947">
    <property type="taxonomic scope" value="Eukaryota"/>
</dbReference>